<dbReference type="InterPro" id="IPR002881">
    <property type="entry name" value="DUF58"/>
</dbReference>
<feature type="domain" description="DUF58" evidence="2">
    <location>
        <begin position="204"/>
        <end position="320"/>
    </location>
</feature>
<feature type="transmembrane region" description="Helical" evidence="1">
    <location>
        <begin position="32"/>
        <end position="52"/>
    </location>
</feature>
<keyword evidence="4" id="KW-1185">Reference proteome</keyword>
<keyword evidence="1" id="KW-0812">Transmembrane</keyword>
<protein>
    <submittedName>
        <fullName evidence="3">DUF58 domain-containing protein</fullName>
    </submittedName>
</protein>
<sequence>MDRRPTPRGWALAAAGVVGLQAGIGLGSLDLVRVGVLLLALPVAALVAALVVDATRGRRGLEVHREVRPDPVHAGQDAEVRVDIRATDRAGRARLAGLRFSEQAAVELSGGRALRARVARAPDHATVRYPVHASQRGRWPLGPLVVTRTDMFGVVRSRTTLGTESRVAVWPAVVALPAPSDVLVGEPDRVALGARTPSTDDANLRDYRDGDDLRRVHWRSSARRGALLVRSDERAGMRPVTVLLDLPVRATATEWTISLAASMALAMLDSGHPVRLVPAGSRTPAPHVHARSGPEARAALLDLTLDLSPARTANDAEAAVLDATRRLDTTRTAGEIVLAVVGPMSPAGCGAFAHLGDAGQGWAVVRADGRNAGDARESQLTATALRRAGWRVAQVTTGEDPVACWLRLLGSTR</sequence>
<gene>
    <name evidence="3" type="ORF">KG103_07980</name>
</gene>
<dbReference type="PANTHER" id="PTHR34351:SF1">
    <property type="entry name" value="SLR1927 PROTEIN"/>
    <property type="match status" value="1"/>
</dbReference>
<organism evidence="3 4">
    <name type="scientific">Cellulomonas wangleii</name>
    <dbReference type="NCBI Taxonomy" id="2816956"/>
    <lineage>
        <taxon>Bacteria</taxon>
        <taxon>Bacillati</taxon>
        <taxon>Actinomycetota</taxon>
        <taxon>Actinomycetes</taxon>
        <taxon>Micrococcales</taxon>
        <taxon>Cellulomonadaceae</taxon>
        <taxon>Cellulomonas</taxon>
    </lineage>
</organism>
<reference evidence="3 4" key="1">
    <citation type="submission" date="2021-05" db="EMBL/GenBank/DDBJ databases">
        <title>Novel species in genus Cellulomonas.</title>
        <authorList>
            <person name="Zhang G."/>
        </authorList>
    </citation>
    <scope>NUCLEOTIDE SEQUENCE [LARGE SCALE GENOMIC DNA]</scope>
    <source>
        <strain evidence="4">zg-ZUI222</strain>
    </source>
</reference>
<keyword evidence="1" id="KW-0472">Membrane</keyword>
<name>A0ABX8DB16_9CELL</name>
<dbReference type="Proteomes" id="UP000677804">
    <property type="component" value="Chromosome"/>
</dbReference>
<proteinExistence type="predicted"/>
<evidence type="ECO:0000313" key="3">
    <source>
        <dbReference type="EMBL" id="QVI63761.1"/>
    </source>
</evidence>
<keyword evidence="1" id="KW-1133">Transmembrane helix</keyword>
<dbReference type="RefSeq" id="WP_207341339.1">
    <property type="nucleotide sequence ID" value="NZ_CP074405.1"/>
</dbReference>
<evidence type="ECO:0000259" key="2">
    <source>
        <dbReference type="Pfam" id="PF01882"/>
    </source>
</evidence>
<evidence type="ECO:0000256" key="1">
    <source>
        <dbReference type="SAM" id="Phobius"/>
    </source>
</evidence>
<evidence type="ECO:0000313" key="4">
    <source>
        <dbReference type="Proteomes" id="UP000677804"/>
    </source>
</evidence>
<dbReference type="PANTHER" id="PTHR34351">
    <property type="entry name" value="SLR1927 PROTEIN-RELATED"/>
    <property type="match status" value="1"/>
</dbReference>
<dbReference type="Pfam" id="PF01882">
    <property type="entry name" value="DUF58"/>
    <property type="match status" value="1"/>
</dbReference>
<accession>A0ABX8DB16</accession>
<dbReference type="EMBL" id="CP074405">
    <property type="protein sequence ID" value="QVI63761.1"/>
    <property type="molecule type" value="Genomic_DNA"/>
</dbReference>